<dbReference type="Proteomes" id="UP001217089">
    <property type="component" value="Unassembled WGS sequence"/>
</dbReference>
<proteinExistence type="predicted"/>
<dbReference type="PANTHER" id="PTHR20883">
    <property type="entry name" value="PHYTANOYL-COA DIOXYGENASE DOMAIN CONTAINING 1"/>
    <property type="match status" value="1"/>
</dbReference>
<accession>A0ABQ9E322</accession>
<protein>
    <submittedName>
        <fullName evidence="2">Uncharacterized protein</fullName>
    </submittedName>
</protein>
<dbReference type="SUPFAM" id="SSF51197">
    <property type="entry name" value="Clavaminate synthase-like"/>
    <property type="match status" value="1"/>
</dbReference>
<evidence type="ECO:0000256" key="1">
    <source>
        <dbReference type="ARBA" id="ARBA00001962"/>
    </source>
</evidence>
<dbReference type="InterPro" id="IPR008775">
    <property type="entry name" value="Phytyl_CoA_dOase-like"/>
</dbReference>
<dbReference type="PANTHER" id="PTHR20883:SF51">
    <property type="entry name" value="PHYTANOYL-COA HYDROXYLASE"/>
    <property type="match status" value="1"/>
</dbReference>
<keyword evidence="3" id="KW-1185">Reference proteome</keyword>
<dbReference type="EMBL" id="JARBDR010000921">
    <property type="protein sequence ID" value="KAJ8298786.1"/>
    <property type="molecule type" value="Genomic_DNA"/>
</dbReference>
<evidence type="ECO:0000313" key="3">
    <source>
        <dbReference type="Proteomes" id="UP001217089"/>
    </source>
</evidence>
<name>A0ABQ9E322_TEGGR</name>
<gene>
    <name evidence="2" type="ORF">KUTeg_022846</name>
</gene>
<reference evidence="2 3" key="1">
    <citation type="submission" date="2022-12" db="EMBL/GenBank/DDBJ databases">
        <title>Chromosome-level genome of Tegillarca granosa.</title>
        <authorList>
            <person name="Kim J."/>
        </authorList>
    </citation>
    <scope>NUCLEOTIDE SEQUENCE [LARGE SCALE GENOMIC DNA]</scope>
    <source>
        <strain evidence="2">Teg-2019</strain>
        <tissue evidence="2">Adductor muscle</tissue>
    </source>
</reference>
<comment type="cofactor">
    <cofactor evidence="1">
        <name>Fe cation</name>
        <dbReference type="ChEBI" id="CHEBI:24875"/>
    </cofactor>
</comment>
<dbReference type="Pfam" id="PF05721">
    <property type="entry name" value="PhyH"/>
    <property type="match status" value="1"/>
</dbReference>
<organism evidence="2 3">
    <name type="scientific">Tegillarca granosa</name>
    <name type="common">Malaysian cockle</name>
    <name type="synonym">Anadara granosa</name>
    <dbReference type="NCBI Taxonomy" id="220873"/>
    <lineage>
        <taxon>Eukaryota</taxon>
        <taxon>Metazoa</taxon>
        <taxon>Spiralia</taxon>
        <taxon>Lophotrochozoa</taxon>
        <taxon>Mollusca</taxon>
        <taxon>Bivalvia</taxon>
        <taxon>Autobranchia</taxon>
        <taxon>Pteriomorphia</taxon>
        <taxon>Arcoida</taxon>
        <taxon>Arcoidea</taxon>
        <taxon>Arcidae</taxon>
        <taxon>Tegillarca</taxon>
    </lineage>
</organism>
<sequence length="146" mass="16632">MVLFHRVKKDASLPLIFRHPLPDGQGKEAKFVIWSHPGNDVTGLLARSEKVVNTSEKVTRTAYTYYIFIFLLGGGEAYHYHTKLIRKDAFTGGAHLWHQDYGYWYKNGCLFPDMLTVFVAIDKCTKSNGCLQVRVLNQKMTSAKCT</sequence>
<comment type="caution">
    <text evidence="2">The sequence shown here is derived from an EMBL/GenBank/DDBJ whole genome shotgun (WGS) entry which is preliminary data.</text>
</comment>
<dbReference type="Gene3D" id="2.60.120.620">
    <property type="entry name" value="q2cbj1_9rhob like domain"/>
    <property type="match status" value="1"/>
</dbReference>
<evidence type="ECO:0000313" key="2">
    <source>
        <dbReference type="EMBL" id="KAJ8298786.1"/>
    </source>
</evidence>